<gene>
    <name evidence="1" type="ORF">H9897_01430</name>
</gene>
<dbReference type="InterPro" id="IPR014871">
    <property type="entry name" value="dUTPase/dCTP_pyrophosphatase"/>
</dbReference>
<evidence type="ECO:0000313" key="2">
    <source>
        <dbReference type="Proteomes" id="UP000824247"/>
    </source>
</evidence>
<dbReference type="SUPFAM" id="SSF101386">
    <property type="entry name" value="all-alpha NTP pyrophosphatases"/>
    <property type="match status" value="1"/>
</dbReference>
<reference evidence="1" key="1">
    <citation type="journal article" date="2021" name="PeerJ">
        <title>Extensive microbial diversity within the chicken gut microbiome revealed by metagenomics and culture.</title>
        <authorList>
            <person name="Gilroy R."/>
            <person name="Ravi A."/>
            <person name="Getino M."/>
            <person name="Pursley I."/>
            <person name="Horton D.L."/>
            <person name="Alikhan N.F."/>
            <person name="Baker D."/>
            <person name="Gharbi K."/>
            <person name="Hall N."/>
            <person name="Watson M."/>
            <person name="Adriaenssens E.M."/>
            <person name="Foster-Nyarko E."/>
            <person name="Jarju S."/>
            <person name="Secka A."/>
            <person name="Antonio M."/>
            <person name="Oren A."/>
            <person name="Chaudhuri R.R."/>
            <person name="La Ragione R."/>
            <person name="Hildebrand F."/>
            <person name="Pallen M.J."/>
        </authorList>
    </citation>
    <scope>NUCLEOTIDE SEQUENCE</scope>
    <source>
        <strain evidence="1">A5-1222</strain>
    </source>
</reference>
<dbReference type="PIRSF" id="PIRSF030140">
    <property type="entry name" value="UCP030140"/>
    <property type="match status" value="1"/>
</dbReference>
<organism evidence="1 2">
    <name type="scientific">Candidatus Ureaplasma intestinipullorum</name>
    <dbReference type="NCBI Taxonomy" id="2838770"/>
    <lineage>
        <taxon>Bacteria</taxon>
        <taxon>Bacillati</taxon>
        <taxon>Mycoplasmatota</taxon>
        <taxon>Mycoplasmoidales</taxon>
        <taxon>Mycoplasmoidaceae</taxon>
        <taxon>Ureaplasma</taxon>
    </lineage>
</organism>
<comment type="caution">
    <text evidence="1">The sequence shown here is derived from an EMBL/GenBank/DDBJ whole genome shotgun (WGS) entry which is preliminary data.</text>
</comment>
<name>A0A9E2KW76_9BACT</name>
<protein>
    <submittedName>
        <fullName evidence="1">dUTP diphosphatase</fullName>
    </submittedName>
</protein>
<dbReference type="CDD" id="cd11527">
    <property type="entry name" value="NTP-PPase_dUTPase"/>
    <property type="match status" value="1"/>
</dbReference>
<dbReference type="EMBL" id="JAHLFM010000021">
    <property type="protein sequence ID" value="MBU3830798.1"/>
    <property type="molecule type" value="Genomic_DNA"/>
</dbReference>
<accession>A0A9E2KW76</accession>
<reference evidence="1" key="2">
    <citation type="submission" date="2021-04" db="EMBL/GenBank/DDBJ databases">
        <authorList>
            <person name="Gilroy R."/>
        </authorList>
    </citation>
    <scope>NUCLEOTIDE SEQUENCE</scope>
    <source>
        <strain evidence="1">A5-1222</strain>
    </source>
</reference>
<dbReference type="Proteomes" id="UP000824247">
    <property type="component" value="Unassembled WGS sequence"/>
</dbReference>
<evidence type="ECO:0000313" key="1">
    <source>
        <dbReference type="EMBL" id="MBU3830798.1"/>
    </source>
</evidence>
<dbReference type="InterPro" id="IPR016947">
    <property type="entry name" value="UCP030140"/>
</dbReference>
<dbReference type="AlphaFoldDB" id="A0A9E2KW76"/>
<dbReference type="Pfam" id="PF08761">
    <property type="entry name" value="dUTPase_2"/>
    <property type="match status" value="1"/>
</dbReference>
<sequence length="166" mass="19837">MKYNLLKMFEIQTELNKKIKLTQNLTSDDTRIKSHLCILIELMELCNETRCFNYWSKKVRGTDDAVLEEFADVLCFLFTDIIDEPILEIELDDSIKAEDNLKLTRRFLELSFLFTKLNIYDYSTYYQFLKQFFELGFALGYTIDQIFNAYVKKVDKNHKVQESFKI</sequence>
<proteinExistence type="predicted"/>
<dbReference type="Gene3D" id="1.10.4010.10">
    <property type="entry name" value="Type II deoxyuridine triphosphatase"/>
    <property type="match status" value="1"/>
</dbReference>